<keyword evidence="4" id="KW-1185">Reference proteome</keyword>
<evidence type="ECO:0000259" key="2">
    <source>
        <dbReference type="PROSITE" id="PS51782"/>
    </source>
</evidence>
<feature type="domain" description="LysM" evidence="2">
    <location>
        <begin position="333"/>
        <end position="382"/>
    </location>
</feature>
<sequence>MKTPTGFWFIAAIAAVGGGLLAGYWHFSVILPHPADAGAPAAATTASQETVPTNEGTQPQAEAQVEAVVPSFELLRVEPDGSAVIAGMAAPGSQVVLRRGDDVLARETAGAGGDFAFALAAVLDVGEHQLRLETETVEGTLSASRETALVSIPPRGRESELLVMLEEPGAPSRVVAAPEPDLTTPVAEVAAPAPGETALLAAGGPDVPGLADTSLAIRAVEIERDRLYVAGISRPGSTVRLYVDDVFVTEAKGTGGEEFLASALADVAVGDHIVRIDELAEDGSVIARVEVPFQRPEGESVSAVASLLRGAADGAGQGADAAGRQAALEPVEGRVIIRRGDTLWRISRETYGAGSRYTVIYLANGEQIRNPNLIYPGQVFLLPDADG</sequence>
<dbReference type="InterPro" id="IPR018392">
    <property type="entry name" value="LysM"/>
</dbReference>
<dbReference type="Gene3D" id="3.10.350.10">
    <property type="entry name" value="LysM domain"/>
    <property type="match status" value="1"/>
</dbReference>
<organism evidence="3 4">
    <name type="scientific">Aureimonas populi</name>
    <dbReference type="NCBI Taxonomy" id="1701758"/>
    <lineage>
        <taxon>Bacteria</taxon>
        <taxon>Pseudomonadati</taxon>
        <taxon>Pseudomonadota</taxon>
        <taxon>Alphaproteobacteria</taxon>
        <taxon>Hyphomicrobiales</taxon>
        <taxon>Aurantimonadaceae</taxon>
        <taxon>Aureimonas</taxon>
    </lineage>
</organism>
<dbReference type="EMBL" id="JBHUIJ010000002">
    <property type="protein sequence ID" value="MFD2236091.1"/>
    <property type="molecule type" value="Genomic_DNA"/>
</dbReference>
<name>A0ABW5CIP3_9HYPH</name>
<dbReference type="RefSeq" id="WP_209735979.1">
    <property type="nucleotide sequence ID" value="NZ_CP072611.1"/>
</dbReference>
<proteinExistence type="predicted"/>
<evidence type="ECO:0000313" key="3">
    <source>
        <dbReference type="EMBL" id="MFD2236091.1"/>
    </source>
</evidence>
<dbReference type="InterPro" id="IPR036779">
    <property type="entry name" value="LysM_dom_sf"/>
</dbReference>
<keyword evidence="1" id="KW-0812">Transmembrane</keyword>
<keyword evidence="1" id="KW-0472">Membrane</keyword>
<reference evidence="4" key="1">
    <citation type="journal article" date="2019" name="Int. J. Syst. Evol. Microbiol.">
        <title>The Global Catalogue of Microorganisms (GCM) 10K type strain sequencing project: providing services to taxonomists for standard genome sequencing and annotation.</title>
        <authorList>
            <consortium name="The Broad Institute Genomics Platform"/>
            <consortium name="The Broad Institute Genome Sequencing Center for Infectious Disease"/>
            <person name="Wu L."/>
            <person name="Ma J."/>
        </authorList>
    </citation>
    <scope>NUCLEOTIDE SEQUENCE [LARGE SCALE GENOMIC DNA]</scope>
    <source>
        <strain evidence="4">ZS-35-S2</strain>
    </source>
</reference>
<dbReference type="CDD" id="cd00118">
    <property type="entry name" value="LysM"/>
    <property type="match status" value="1"/>
</dbReference>
<dbReference type="PANTHER" id="PTHR34700:SF4">
    <property type="entry name" value="PHAGE-LIKE ELEMENT PBSX PROTEIN XKDP"/>
    <property type="match status" value="1"/>
</dbReference>
<dbReference type="SMART" id="SM00257">
    <property type="entry name" value="LysM"/>
    <property type="match status" value="1"/>
</dbReference>
<dbReference type="PANTHER" id="PTHR34700">
    <property type="entry name" value="POTASSIUM BINDING PROTEIN KBP"/>
    <property type="match status" value="1"/>
</dbReference>
<dbReference type="PROSITE" id="PS51782">
    <property type="entry name" value="LYSM"/>
    <property type="match status" value="1"/>
</dbReference>
<comment type="caution">
    <text evidence="3">The sequence shown here is derived from an EMBL/GenBank/DDBJ whole genome shotgun (WGS) entry which is preliminary data.</text>
</comment>
<gene>
    <name evidence="3" type="ORF">ACFSKQ_01265</name>
</gene>
<keyword evidence="1" id="KW-1133">Transmembrane helix</keyword>
<protein>
    <submittedName>
        <fullName evidence="3">LysM peptidoglycan-binding domain-containing protein</fullName>
    </submittedName>
</protein>
<dbReference type="InterPro" id="IPR052196">
    <property type="entry name" value="Bact_Kbp"/>
</dbReference>
<dbReference type="Proteomes" id="UP001597371">
    <property type="component" value="Unassembled WGS sequence"/>
</dbReference>
<feature type="transmembrane region" description="Helical" evidence="1">
    <location>
        <begin position="7"/>
        <end position="27"/>
    </location>
</feature>
<dbReference type="Pfam" id="PF01476">
    <property type="entry name" value="LysM"/>
    <property type="match status" value="1"/>
</dbReference>
<accession>A0ABW5CIP3</accession>
<evidence type="ECO:0000313" key="4">
    <source>
        <dbReference type="Proteomes" id="UP001597371"/>
    </source>
</evidence>
<evidence type="ECO:0000256" key="1">
    <source>
        <dbReference type="SAM" id="Phobius"/>
    </source>
</evidence>